<sequence>MPLVKAHQPLFVLRRHNSAVTTCALDPAGVFPHLLLSGDVDGVVLLWDLELRTALTAFSPTHYTAQSGEEQTSRVGFANNGILKVGFLTLKGFSGAVGEEGFSVCFYTQCRNQKLYIWRTSFNDDENENDIGENDLMNTHSASLELLYVIDVPQHGFCAVPSVSISTSEVLLAVPHDNGGVISLWNVSVNNNQEESLGGLNVVCSRTFPAAGSETKCGIIMCINFRDSKHLVVAFESGHVSLNRTGGERLAIVRAFSETALACVWSENTVLVSSAEGQLHCYTVVGDLKKDDEVTNTESDTISFVVQWEASLRKGLGSIALERHLAIIGSWDHTLRLYDEGSGSVISILTFHTGTVNEIAIAPLQPSSSVTAMRCSLFGYDVRNPRWCDTHTSNSSSKNNISSSSIHEDESVYLFASASGDFTIAVWRVDFKALHSVAITAT</sequence>
<evidence type="ECO:0000313" key="6">
    <source>
        <dbReference type="Proteomes" id="UP000192257"/>
    </source>
</evidence>
<organism evidence="5 6">
    <name type="scientific">Trypanosoma theileri</name>
    <dbReference type="NCBI Taxonomy" id="67003"/>
    <lineage>
        <taxon>Eukaryota</taxon>
        <taxon>Discoba</taxon>
        <taxon>Euglenozoa</taxon>
        <taxon>Kinetoplastea</taxon>
        <taxon>Metakinetoplastina</taxon>
        <taxon>Trypanosomatida</taxon>
        <taxon>Trypanosomatidae</taxon>
        <taxon>Trypanosoma</taxon>
    </lineage>
</organism>
<keyword evidence="2" id="KW-0677">Repeat</keyword>
<protein>
    <submittedName>
        <fullName evidence="5">Uncharacterized protein</fullName>
    </submittedName>
</protein>
<dbReference type="InterPro" id="IPR015943">
    <property type="entry name" value="WD40/YVTN_repeat-like_dom_sf"/>
</dbReference>
<evidence type="ECO:0000313" key="5">
    <source>
        <dbReference type="EMBL" id="ORC90358.1"/>
    </source>
</evidence>
<dbReference type="Gene3D" id="2.130.10.10">
    <property type="entry name" value="YVTN repeat-like/Quinoprotein amine dehydrogenase"/>
    <property type="match status" value="2"/>
</dbReference>
<accession>A0A1X0P0L6</accession>
<name>A0A1X0P0L6_9TRYP</name>
<dbReference type="VEuPathDB" id="TriTrypDB:TM35_000081560"/>
<dbReference type="Pfam" id="PF00400">
    <property type="entry name" value="WD40"/>
    <property type="match status" value="1"/>
</dbReference>
<dbReference type="PROSITE" id="PS50082">
    <property type="entry name" value="WD_REPEATS_2"/>
    <property type="match status" value="1"/>
</dbReference>
<dbReference type="PROSITE" id="PS50294">
    <property type="entry name" value="WD_REPEATS_REGION"/>
    <property type="match status" value="1"/>
</dbReference>
<reference evidence="5 6" key="1">
    <citation type="submission" date="2017-03" db="EMBL/GenBank/DDBJ databases">
        <title>An alternative strategy for trypanosome survival in the mammalian bloodstream revealed through genome and transcriptome analysis of the ubiquitous bovine parasite Trypanosoma (Megatrypanum) theileri.</title>
        <authorList>
            <person name="Kelly S."/>
            <person name="Ivens A."/>
            <person name="Mott A."/>
            <person name="O'Neill E."/>
            <person name="Emms D."/>
            <person name="Macleod O."/>
            <person name="Voorheis P."/>
            <person name="Matthews J."/>
            <person name="Matthews K."/>
            <person name="Carrington M."/>
        </authorList>
    </citation>
    <scope>NUCLEOTIDE SEQUENCE [LARGE SCALE GENOMIC DNA]</scope>
    <source>
        <strain evidence="5">Edinburgh</strain>
    </source>
</reference>
<dbReference type="InterPro" id="IPR019775">
    <property type="entry name" value="WD40_repeat_CS"/>
</dbReference>
<dbReference type="SUPFAM" id="SSF50978">
    <property type="entry name" value="WD40 repeat-like"/>
    <property type="match status" value="2"/>
</dbReference>
<proteinExistence type="predicted"/>
<dbReference type="OrthoDB" id="7668193at2759"/>
<feature type="repeat" description="WD" evidence="4">
    <location>
        <begin position="13"/>
        <end position="57"/>
    </location>
</feature>
<keyword evidence="6" id="KW-1185">Reference proteome</keyword>
<keyword evidence="3" id="KW-0689">Ribosomal protein</keyword>
<evidence type="ECO:0000256" key="1">
    <source>
        <dbReference type="ARBA" id="ARBA00022574"/>
    </source>
</evidence>
<evidence type="ECO:0000256" key="2">
    <source>
        <dbReference type="ARBA" id="ARBA00022737"/>
    </source>
</evidence>
<dbReference type="AlphaFoldDB" id="A0A1X0P0L6"/>
<dbReference type="RefSeq" id="XP_028884424.1">
    <property type="nucleotide sequence ID" value="XM_029024021.1"/>
</dbReference>
<dbReference type="EMBL" id="NBCO01000008">
    <property type="protein sequence ID" value="ORC90358.1"/>
    <property type="molecule type" value="Genomic_DNA"/>
</dbReference>
<evidence type="ECO:0000256" key="4">
    <source>
        <dbReference type="PROSITE-ProRule" id="PRU00221"/>
    </source>
</evidence>
<dbReference type="SMART" id="SM00320">
    <property type="entry name" value="WD40"/>
    <property type="match status" value="5"/>
</dbReference>
<gene>
    <name evidence="5" type="ORF">TM35_000081560</name>
</gene>
<dbReference type="GeneID" id="39983801"/>
<evidence type="ECO:0000256" key="3">
    <source>
        <dbReference type="ARBA" id="ARBA00022980"/>
    </source>
</evidence>
<dbReference type="PANTHER" id="PTHR19854">
    <property type="entry name" value="TRANSDUCIN BETA-LIKE 3"/>
    <property type="match status" value="1"/>
</dbReference>
<dbReference type="InterPro" id="IPR001680">
    <property type="entry name" value="WD40_rpt"/>
</dbReference>
<dbReference type="PROSITE" id="PS00678">
    <property type="entry name" value="WD_REPEATS_1"/>
    <property type="match status" value="1"/>
</dbReference>
<keyword evidence="3" id="KW-0687">Ribonucleoprotein</keyword>
<dbReference type="STRING" id="67003.A0A1X0P0L6"/>
<dbReference type="GO" id="GO:0005840">
    <property type="term" value="C:ribosome"/>
    <property type="evidence" value="ECO:0007669"/>
    <property type="project" value="UniProtKB-KW"/>
</dbReference>
<dbReference type="PANTHER" id="PTHR19854:SF1">
    <property type="entry name" value="GUANINE NUCLEOTIDE-BINDING PROTEIN SUBUNIT BETA-LIKE PROTEIN 1"/>
    <property type="match status" value="1"/>
</dbReference>
<dbReference type="InterPro" id="IPR036322">
    <property type="entry name" value="WD40_repeat_dom_sf"/>
</dbReference>
<dbReference type="Proteomes" id="UP000192257">
    <property type="component" value="Unassembled WGS sequence"/>
</dbReference>
<comment type="caution">
    <text evidence="5">The sequence shown here is derived from an EMBL/GenBank/DDBJ whole genome shotgun (WGS) entry which is preliminary data.</text>
</comment>
<keyword evidence="1 4" id="KW-0853">WD repeat</keyword>